<comment type="caution">
    <text evidence="2">The sequence shown here is derived from an EMBL/GenBank/DDBJ whole genome shotgun (WGS) entry which is preliminary data.</text>
</comment>
<proteinExistence type="predicted"/>
<dbReference type="VEuPathDB" id="FungiDB:EMCG_09761"/>
<dbReference type="InterPro" id="IPR051035">
    <property type="entry name" value="Mito_inheritance_9"/>
</dbReference>
<accession>A0A0G2I1L4</accession>
<evidence type="ECO:0000259" key="1">
    <source>
        <dbReference type="Pfam" id="PF01636"/>
    </source>
</evidence>
<organism evidence="2 3">
    <name type="scientific">[Emmonsia] crescens</name>
    <dbReference type="NCBI Taxonomy" id="73230"/>
    <lineage>
        <taxon>Eukaryota</taxon>
        <taxon>Fungi</taxon>
        <taxon>Dikarya</taxon>
        <taxon>Ascomycota</taxon>
        <taxon>Pezizomycotina</taxon>
        <taxon>Eurotiomycetes</taxon>
        <taxon>Eurotiomycetidae</taxon>
        <taxon>Onygenales</taxon>
        <taxon>Ajellomycetaceae</taxon>
        <taxon>Emergomyces</taxon>
    </lineage>
</organism>
<dbReference type="InterPro" id="IPR002575">
    <property type="entry name" value="Aminoglycoside_PTrfase"/>
</dbReference>
<gene>
    <name evidence="2" type="ORF">EMCG_09761</name>
</gene>
<name>A0A0G2I1L4_9EURO</name>
<evidence type="ECO:0000313" key="3">
    <source>
        <dbReference type="Proteomes" id="UP000034164"/>
    </source>
</evidence>
<dbReference type="OrthoDB" id="2831558at2759"/>
<dbReference type="InterPro" id="IPR011009">
    <property type="entry name" value="Kinase-like_dom_sf"/>
</dbReference>
<reference evidence="3" key="1">
    <citation type="journal article" date="2015" name="PLoS Genet.">
        <title>The dynamic genome and transcriptome of the human fungal pathogen Blastomyces and close relative Emmonsia.</title>
        <authorList>
            <person name="Munoz J.F."/>
            <person name="Gauthier G.M."/>
            <person name="Desjardins C.A."/>
            <person name="Gallo J.E."/>
            <person name="Holder J."/>
            <person name="Sullivan T.D."/>
            <person name="Marty A.J."/>
            <person name="Carmen J.C."/>
            <person name="Chen Z."/>
            <person name="Ding L."/>
            <person name="Gujja S."/>
            <person name="Magrini V."/>
            <person name="Misas E."/>
            <person name="Mitreva M."/>
            <person name="Priest M."/>
            <person name="Saif S."/>
            <person name="Whiston E.A."/>
            <person name="Young S."/>
            <person name="Zeng Q."/>
            <person name="Goldman W.E."/>
            <person name="Mardis E.R."/>
            <person name="Taylor J.W."/>
            <person name="McEwen J.G."/>
            <person name="Clay O.K."/>
            <person name="Klein B.S."/>
            <person name="Cuomo C.A."/>
        </authorList>
    </citation>
    <scope>NUCLEOTIDE SEQUENCE [LARGE SCALE GENOMIC DNA]</scope>
    <source>
        <strain evidence="3">UAMH 3008</strain>
    </source>
</reference>
<dbReference type="GO" id="GO:0005739">
    <property type="term" value="C:mitochondrion"/>
    <property type="evidence" value="ECO:0007669"/>
    <property type="project" value="TreeGrafter"/>
</dbReference>
<evidence type="ECO:0000313" key="2">
    <source>
        <dbReference type="EMBL" id="KKZ64263.1"/>
    </source>
</evidence>
<dbReference type="Gene3D" id="3.90.1200.10">
    <property type="match status" value="1"/>
</dbReference>
<feature type="domain" description="Aminoglycoside phosphotransferase" evidence="1">
    <location>
        <begin position="79"/>
        <end position="358"/>
    </location>
</feature>
<protein>
    <recommendedName>
        <fullName evidence="1">Aminoglycoside phosphotransferase domain-containing protein</fullName>
    </recommendedName>
</protein>
<dbReference type="Proteomes" id="UP000034164">
    <property type="component" value="Unassembled WGS sequence"/>
</dbReference>
<dbReference type="Pfam" id="PF01636">
    <property type="entry name" value="APH"/>
    <property type="match status" value="1"/>
</dbReference>
<dbReference type="AlphaFoldDB" id="A0A0G2I1L4"/>
<dbReference type="PANTHER" id="PTHR36091">
    <property type="entry name" value="ALTERED INHERITANCE OF MITOCHONDRIA PROTEIN 9, MITOCHONDRIAL"/>
    <property type="match status" value="1"/>
</dbReference>
<dbReference type="EMBL" id="LCZI01000816">
    <property type="protein sequence ID" value="KKZ64263.1"/>
    <property type="molecule type" value="Genomic_DNA"/>
</dbReference>
<dbReference type="PANTHER" id="PTHR36091:SF2">
    <property type="entry name" value="AMINOGLYCOSIDE PHOSPHOTRANSFERASE DOMAIN-CONTAINING PROTEIN"/>
    <property type="match status" value="1"/>
</dbReference>
<sequence length="565" mass="64829">MPTFLLSRYNLARAKTRRAIFPQAAKMTTGSDHGFFEYTRDRFVIDEAEQMARRRIRFNINELGRVAAKAVGAMRCVNIEKCADGMYNKAYTLTMDNGMQVIGKVPNPNAGMPHYTTASEVATMEFVRNILKTPAPRVYTWSSRVDDASNTVGVEFIIMEKLLGIPLSVVWSKLNLDARFKIFIQMFDIQKKWSAVRFTQFGSLYYAKDMESCSDSPLYVEDGVPVTNDLFAVGPAAGREWNDERRQKLQCHRGPWSSVLEYRKGIALREISAIKNLSYIPKQMAMIYGPGQLYQPTLAKKLASLESYMQILKYLLPTDPSLTSGHIWHDDLHHENVFMNPDNPTEILGILDWQSVQIVPLFDHSLDPSFLGYCGLEIDDDLDIPKFPDNFNSLQGEEKTRVFNRVNDKAIMVAWRRLVQGKNPDQYKAIKFQKTTPGHILILSRRIFELAEAHLHALLLVLRDEWHDHFPEESNNSTPFPIDFSAEKVAEIEADTKRADLSIETINLMKQCFGDMWPENGVIEHEMYEEVKVALRKVKAELIEKYCGQSDQNKAIFEELWPFDD</sequence>
<dbReference type="SUPFAM" id="SSF56112">
    <property type="entry name" value="Protein kinase-like (PK-like)"/>
    <property type="match status" value="1"/>
</dbReference>